<protein>
    <submittedName>
        <fullName evidence="1">Uncharacterized protein</fullName>
    </submittedName>
</protein>
<reference evidence="1" key="1">
    <citation type="submission" date="2014-08" db="EMBL/GenBank/DDBJ databases">
        <authorList>
            <person name="Falentin Helene"/>
        </authorList>
    </citation>
    <scope>NUCLEOTIDE SEQUENCE</scope>
</reference>
<dbReference type="PATRIC" id="fig|66712.6.peg.2219"/>
<organism evidence="1">
    <name type="scientific">Propionibacterium freudenreichii subsp. freudenreichii</name>
    <dbReference type="NCBI Taxonomy" id="66712"/>
    <lineage>
        <taxon>Bacteria</taxon>
        <taxon>Bacillati</taxon>
        <taxon>Actinomycetota</taxon>
        <taxon>Actinomycetes</taxon>
        <taxon>Propionibacteriales</taxon>
        <taxon>Propionibacteriaceae</taxon>
        <taxon>Propionibacterium</taxon>
    </lineage>
</organism>
<name>A0A068VQW0_PROFF</name>
<evidence type="ECO:0000313" key="1">
    <source>
        <dbReference type="EMBL" id="CEP25541.1"/>
    </source>
</evidence>
<dbReference type="AlphaFoldDB" id="A0A068VQW0"/>
<sequence length="65" mass="6803">MAVKRGTTYCTFGTQVQTALAADATRTSLTLTNSQTRRSVAVTCAKGTTITTCTGDDGSVVWLRG</sequence>
<accession>A0A068VQW0</accession>
<dbReference type="RefSeq" id="WP_013160028.1">
    <property type="nucleotide sequence ID" value="NZ_CP010341.1"/>
</dbReference>
<proteinExistence type="predicted"/>
<dbReference type="KEGG" id="pfre:RM25_2168"/>
<gene>
    <name evidence="1" type="ORF">PFCIRM138_00005</name>
</gene>
<dbReference type="EMBL" id="LM676374">
    <property type="protein sequence ID" value="CEP25541.1"/>
    <property type="molecule type" value="Genomic_DNA"/>
</dbReference>